<gene>
    <name evidence="1" type="ORF">EFBL_0037</name>
</gene>
<dbReference type="AlphaFoldDB" id="A0A292YGG7"/>
<dbReference type="RefSeq" id="WP_096180102.1">
    <property type="nucleotide sequence ID" value="NZ_BDUF01000002.1"/>
</dbReference>
<name>A0A292YGG7_9BACL</name>
<organism evidence="1 2">
    <name type="scientific">Effusibacillus lacus</name>
    <dbReference type="NCBI Taxonomy" id="1348429"/>
    <lineage>
        <taxon>Bacteria</taxon>
        <taxon>Bacillati</taxon>
        <taxon>Bacillota</taxon>
        <taxon>Bacilli</taxon>
        <taxon>Bacillales</taxon>
        <taxon>Alicyclobacillaceae</taxon>
        <taxon>Effusibacillus</taxon>
    </lineage>
</organism>
<dbReference type="EMBL" id="BDUF01000002">
    <property type="protein sequence ID" value="GAX88428.1"/>
    <property type="molecule type" value="Genomic_DNA"/>
</dbReference>
<sequence length="86" mass="10119">MLHKEDLPRLVEECLRINGGSASIVEVCKYVWDNYENELRNSGDLFFTWQYDIRWAATQLRISGVMKEADYSPKGVWELADNIRHK</sequence>
<comment type="caution">
    <text evidence="1">The sequence shown here is derived from an EMBL/GenBank/DDBJ whole genome shotgun (WGS) entry which is preliminary data.</text>
</comment>
<reference evidence="2" key="1">
    <citation type="submission" date="2017-07" db="EMBL/GenBank/DDBJ databases">
        <title>Draft genome sequence of Effusibacillus lacus strain skLN1.</title>
        <authorList>
            <person name="Watanabe M."/>
            <person name="Kojima H."/>
            <person name="Fukui M."/>
        </authorList>
    </citation>
    <scope>NUCLEOTIDE SEQUENCE [LARGE SCALE GENOMIC DNA]</scope>
    <source>
        <strain evidence="2">skLN1</strain>
    </source>
</reference>
<dbReference type="OrthoDB" id="9815437at2"/>
<evidence type="ECO:0000313" key="1">
    <source>
        <dbReference type="EMBL" id="GAX88428.1"/>
    </source>
</evidence>
<evidence type="ECO:0000313" key="2">
    <source>
        <dbReference type="Proteomes" id="UP000217785"/>
    </source>
</evidence>
<dbReference type="Proteomes" id="UP000217785">
    <property type="component" value="Unassembled WGS sequence"/>
</dbReference>
<protein>
    <recommendedName>
        <fullName evidence="3">Restriction system protein Mrr-like N-terminal domain-containing protein</fullName>
    </recommendedName>
</protein>
<accession>A0A292YGG7</accession>
<proteinExistence type="predicted"/>
<evidence type="ECO:0008006" key="3">
    <source>
        <dbReference type="Google" id="ProtNLM"/>
    </source>
</evidence>
<keyword evidence="2" id="KW-1185">Reference proteome</keyword>